<keyword evidence="3" id="KW-0203">Cytokinin biosynthesis</keyword>
<comment type="catalytic activity">
    <reaction evidence="1">
        <text>AMP + H2O = D-ribose 5-phosphate + adenine</text>
        <dbReference type="Rhea" id="RHEA:20129"/>
        <dbReference type="ChEBI" id="CHEBI:15377"/>
        <dbReference type="ChEBI" id="CHEBI:16708"/>
        <dbReference type="ChEBI" id="CHEBI:78346"/>
        <dbReference type="ChEBI" id="CHEBI:456215"/>
        <dbReference type="EC" id="3.2.2.4"/>
    </reaction>
</comment>
<dbReference type="Pfam" id="PF03641">
    <property type="entry name" value="Lysine_decarbox"/>
    <property type="match status" value="1"/>
</dbReference>
<dbReference type="GO" id="GO:0008714">
    <property type="term" value="F:AMP nucleosidase activity"/>
    <property type="evidence" value="ECO:0007669"/>
    <property type="project" value="UniProtKB-EC"/>
</dbReference>
<proteinExistence type="inferred from homology"/>
<evidence type="ECO:0000313" key="5">
    <source>
        <dbReference type="Proteomes" id="UP000249696"/>
    </source>
</evidence>
<accession>A0A327QQF1</accession>
<dbReference type="PANTHER" id="PTHR31223">
    <property type="entry name" value="LOG FAMILY PROTEIN YJL055W"/>
    <property type="match status" value="1"/>
</dbReference>
<keyword evidence="5" id="KW-1185">Reference proteome</keyword>
<dbReference type="GO" id="GO:0005829">
    <property type="term" value="C:cytosol"/>
    <property type="evidence" value="ECO:0007669"/>
    <property type="project" value="TreeGrafter"/>
</dbReference>
<dbReference type="NCBIfam" id="TIGR00730">
    <property type="entry name" value="Rossman fold protein, TIGR00730 family"/>
    <property type="match status" value="1"/>
</dbReference>
<evidence type="ECO:0000256" key="1">
    <source>
        <dbReference type="ARBA" id="ARBA00000274"/>
    </source>
</evidence>
<protein>
    <recommendedName>
        <fullName evidence="3">Cytokinin riboside 5'-monophosphate phosphoribohydrolase</fullName>
        <ecNumber evidence="3">3.2.2.n1</ecNumber>
    </recommendedName>
</protein>
<dbReference type="AlphaFoldDB" id="A0A327QQF1"/>
<evidence type="ECO:0000256" key="3">
    <source>
        <dbReference type="RuleBase" id="RU363015"/>
    </source>
</evidence>
<dbReference type="InterPro" id="IPR031100">
    <property type="entry name" value="LOG_fam"/>
</dbReference>
<dbReference type="Proteomes" id="UP000249696">
    <property type="component" value="Unassembled WGS sequence"/>
</dbReference>
<dbReference type="EMBL" id="QLLN01000011">
    <property type="protein sequence ID" value="RAJ05882.1"/>
    <property type="molecule type" value="Genomic_DNA"/>
</dbReference>
<name>A0A327QQF1_9FLAO</name>
<comment type="similarity">
    <text evidence="2 3">Belongs to the LOG family.</text>
</comment>
<dbReference type="SUPFAM" id="SSF102405">
    <property type="entry name" value="MCP/YpsA-like"/>
    <property type="match status" value="1"/>
</dbReference>
<dbReference type="InterPro" id="IPR005269">
    <property type="entry name" value="LOG"/>
</dbReference>
<evidence type="ECO:0000313" key="4">
    <source>
        <dbReference type="EMBL" id="RAJ05882.1"/>
    </source>
</evidence>
<comment type="caution">
    <text evidence="4">The sequence shown here is derived from an EMBL/GenBank/DDBJ whole genome shotgun (WGS) entry which is preliminary data.</text>
</comment>
<reference evidence="4 5" key="1">
    <citation type="submission" date="2018-06" db="EMBL/GenBank/DDBJ databases">
        <title>Genomic Encyclopedia of Archaeal and Bacterial Type Strains, Phase II (KMG-II): from individual species to whole genera.</title>
        <authorList>
            <person name="Goeker M."/>
        </authorList>
    </citation>
    <scope>NUCLEOTIDE SEQUENCE [LARGE SCALE GENOMIC DNA]</scope>
    <source>
        <strain evidence="4 5">DSM 23522</strain>
    </source>
</reference>
<dbReference type="PANTHER" id="PTHR31223:SF70">
    <property type="entry name" value="LOG FAMILY PROTEIN YJL055W"/>
    <property type="match status" value="1"/>
</dbReference>
<evidence type="ECO:0000256" key="2">
    <source>
        <dbReference type="ARBA" id="ARBA00006763"/>
    </source>
</evidence>
<organism evidence="4 5">
    <name type="scientific">Arenibacter echinorum</name>
    <dbReference type="NCBI Taxonomy" id="440515"/>
    <lineage>
        <taxon>Bacteria</taxon>
        <taxon>Pseudomonadati</taxon>
        <taxon>Bacteroidota</taxon>
        <taxon>Flavobacteriia</taxon>
        <taxon>Flavobacteriales</taxon>
        <taxon>Flavobacteriaceae</taxon>
        <taxon>Arenibacter</taxon>
    </lineage>
</organism>
<gene>
    <name evidence="4" type="ORF">LV92_04230</name>
</gene>
<dbReference type="EC" id="3.2.2.n1" evidence="3"/>
<dbReference type="GO" id="GO:0009691">
    <property type="term" value="P:cytokinin biosynthetic process"/>
    <property type="evidence" value="ECO:0007669"/>
    <property type="project" value="UniProtKB-UniRule"/>
</dbReference>
<sequence length="199" mass="22337">MESSINMESIVVFCGSSEGNDPEIVECAYELGAIFAKEGITLVYGAAKIGIMGRLAQGALDHKGRVIGVIPDFLKLKEVFHNGLTKLIITENMHQRKLRMHDLSDGIITLPGGYGTMEELFEMITWAQLGLHQKPIGLLNINGFYDELLAMLRTMVTKGFLKQEYYDILLVDNSIDGLLHKMKNYQPLPLPIWIKKDQL</sequence>
<dbReference type="Gene3D" id="3.40.50.450">
    <property type="match status" value="1"/>
</dbReference>
<keyword evidence="3" id="KW-0378">Hydrolase</keyword>